<evidence type="ECO:0000313" key="1">
    <source>
        <dbReference type="EMBL" id="CAB4689471.1"/>
    </source>
</evidence>
<proteinExistence type="predicted"/>
<dbReference type="Pfam" id="PF12710">
    <property type="entry name" value="HAD"/>
    <property type="match status" value="1"/>
</dbReference>
<dbReference type="NCBIfam" id="TIGR01488">
    <property type="entry name" value="HAD-SF-IB"/>
    <property type="match status" value="1"/>
</dbReference>
<dbReference type="Gene3D" id="3.40.50.1000">
    <property type="entry name" value="HAD superfamily/HAD-like"/>
    <property type="match status" value="1"/>
</dbReference>
<dbReference type="SUPFAM" id="SSF56784">
    <property type="entry name" value="HAD-like"/>
    <property type="match status" value="1"/>
</dbReference>
<sequence>MALTKKGVAFFDVDNTLLKGSTLFFLGRGMYQRGFFSKRDVSAFVLANLRYRLTGKENKAEIERFQNAACEFIKGHDVKKIEVIGNEIYEEYVSPAIWQGTVEIALRHLAQGEEVWLVTATPLDMANLIAKRLGFTGALGTKAEIKNGKYTGKIIGSLLHGKAKATAIKELAKDRNIDLKNSFAYSDSHHDFPLLESVGNPCAINPDTLLEIRAYRDNWPVYDFRKARKIKKFFGPIAGRIAASAMLLSPRKRSGK</sequence>
<gene>
    <name evidence="1" type="ORF">UFOPK2362_00882</name>
</gene>
<dbReference type="Gene3D" id="1.20.1440.100">
    <property type="entry name" value="SG protein - dephosphorylation function"/>
    <property type="match status" value="1"/>
</dbReference>
<protein>
    <submittedName>
        <fullName evidence="1">Unannotated protein</fullName>
    </submittedName>
</protein>
<organism evidence="1">
    <name type="scientific">freshwater metagenome</name>
    <dbReference type="NCBI Taxonomy" id="449393"/>
    <lineage>
        <taxon>unclassified sequences</taxon>
        <taxon>metagenomes</taxon>
        <taxon>ecological metagenomes</taxon>
    </lineage>
</organism>
<dbReference type="InterPro" id="IPR050582">
    <property type="entry name" value="HAD-like_SerB"/>
</dbReference>
<dbReference type="PANTHER" id="PTHR43344:SF15">
    <property type="entry name" value="PHOSPHOSERINE PHOSPHATASE SERB1"/>
    <property type="match status" value="1"/>
</dbReference>
<dbReference type="InterPro" id="IPR023214">
    <property type="entry name" value="HAD_sf"/>
</dbReference>
<dbReference type="PANTHER" id="PTHR43344">
    <property type="entry name" value="PHOSPHOSERINE PHOSPHATASE"/>
    <property type="match status" value="1"/>
</dbReference>
<dbReference type="InterPro" id="IPR006385">
    <property type="entry name" value="HAD_hydro_SerB1"/>
</dbReference>
<dbReference type="CDD" id="cd02612">
    <property type="entry name" value="HAD_PGPPase"/>
    <property type="match status" value="1"/>
</dbReference>
<reference evidence="1" key="1">
    <citation type="submission" date="2020-05" db="EMBL/GenBank/DDBJ databases">
        <authorList>
            <person name="Chiriac C."/>
            <person name="Salcher M."/>
            <person name="Ghai R."/>
            <person name="Kavagutti S V."/>
        </authorList>
    </citation>
    <scope>NUCLEOTIDE SEQUENCE</scope>
</reference>
<dbReference type="EMBL" id="CAEZXI010000111">
    <property type="protein sequence ID" value="CAB4689471.1"/>
    <property type="molecule type" value="Genomic_DNA"/>
</dbReference>
<name>A0A6J6NRT6_9ZZZZ</name>
<dbReference type="NCBIfam" id="TIGR01490">
    <property type="entry name" value="HAD-SF-IB-hyp1"/>
    <property type="match status" value="1"/>
</dbReference>
<dbReference type="InterPro" id="IPR036412">
    <property type="entry name" value="HAD-like_sf"/>
</dbReference>
<accession>A0A6J6NRT6</accession>
<dbReference type="AlphaFoldDB" id="A0A6J6NRT6"/>